<dbReference type="GO" id="GO:0000987">
    <property type="term" value="F:cis-regulatory region sequence-specific DNA binding"/>
    <property type="evidence" value="ECO:0007669"/>
    <property type="project" value="TreeGrafter"/>
</dbReference>
<dbReference type="InterPro" id="IPR036047">
    <property type="entry name" value="F-box-like_dom_sf"/>
</dbReference>
<dbReference type="Pfam" id="PF13621">
    <property type="entry name" value="Cupin_8"/>
    <property type="match status" value="1"/>
</dbReference>
<keyword evidence="10" id="KW-1185">Reference proteome</keyword>
<evidence type="ECO:0000256" key="3">
    <source>
        <dbReference type="ARBA" id="ARBA00022723"/>
    </source>
</evidence>
<keyword evidence="5" id="KW-0408">Iron</keyword>
<dbReference type="OrthoDB" id="424465at2759"/>
<feature type="compositionally biased region" description="Basic and acidic residues" evidence="7">
    <location>
        <begin position="1"/>
        <end position="17"/>
    </location>
</feature>
<dbReference type="PANTHER" id="PTHR12480:SF21">
    <property type="entry name" value="JMJC DOMAIN-CONTAINING PROTEIN 8"/>
    <property type="match status" value="1"/>
</dbReference>
<organism evidence="9 10">
    <name type="scientific">Chloropicon primus</name>
    <dbReference type="NCBI Taxonomy" id="1764295"/>
    <lineage>
        <taxon>Eukaryota</taxon>
        <taxon>Viridiplantae</taxon>
        <taxon>Chlorophyta</taxon>
        <taxon>Chloropicophyceae</taxon>
        <taxon>Chloropicales</taxon>
        <taxon>Chloropicaceae</taxon>
        <taxon>Chloropicon</taxon>
    </lineage>
</organism>
<evidence type="ECO:0000256" key="7">
    <source>
        <dbReference type="SAM" id="MobiDB-lite"/>
    </source>
</evidence>
<evidence type="ECO:0000256" key="2">
    <source>
        <dbReference type="ARBA" id="ARBA00006801"/>
    </source>
</evidence>
<sequence length="494" mass="55692">MAQPLVREDAKRRKVAEEEGEEVGTSGSGQHLVNGGHPLGVKPWGTLLFECTASSGSPHASAVRRRTEGLGLFAKMEDAVLIQVLGMMKPEELCALACTSSTFYAYASHDELWRALTFDDFATSSTEFYATWKETYCRNRLRGLKGSAKGSPPCNGGRIGSETVYSDLLYQSYYCANLDLPEEWVSVENVPRRSNLSKEEFEARFEKPNVPVILTDVVTKWPAYEKWRNREYILDAFEGETVHVGGYQFSMEQYYEYTDNTNDEMPLYLFDKKFAEKSPKLAGDYTVPSYFAEDLFQVLGPGERPDYRWLIIGPARSGSSFHKDPNCTSAWNAVLTGRKKWIMFPPHVMPPGVHASENELHVATSVSLIEWFLNFYQQTKECEVAPRECVVEAGEVIFVPRGWWHLVVNLEESVALTQNFVSSANLKHVLKYIKDAELVSGCPLEQRASLHERFVQAMKEQRPKVLEAQEEKKGGQLADLFASGGKGAFKFNFG</sequence>
<dbReference type="GO" id="GO:0046872">
    <property type="term" value="F:metal ion binding"/>
    <property type="evidence" value="ECO:0007669"/>
    <property type="project" value="UniProtKB-KW"/>
</dbReference>
<evidence type="ECO:0000259" key="8">
    <source>
        <dbReference type="PROSITE" id="PS51184"/>
    </source>
</evidence>
<feature type="domain" description="JmjC" evidence="8">
    <location>
        <begin position="276"/>
        <end position="437"/>
    </location>
</feature>
<dbReference type="Pfam" id="PF12937">
    <property type="entry name" value="F-box-like"/>
    <property type="match status" value="1"/>
</dbReference>
<keyword evidence="6" id="KW-0539">Nucleus</keyword>
<dbReference type="InterPro" id="IPR003347">
    <property type="entry name" value="JmjC_dom"/>
</dbReference>
<evidence type="ECO:0000313" key="9">
    <source>
        <dbReference type="EMBL" id="QDZ24303.1"/>
    </source>
</evidence>
<evidence type="ECO:0000256" key="5">
    <source>
        <dbReference type="ARBA" id="ARBA00023004"/>
    </source>
</evidence>
<dbReference type="InterPro" id="IPR041667">
    <property type="entry name" value="Cupin_8"/>
</dbReference>
<dbReference type="Gene3D" id="2.60.120.650">
    <property type="entry name" value="Cupin"/>
    <property type="match status" value="1"/>
</dbReference>
<feature type="region of interest" description="Disordered" evidence="7">
    <location>
        <begin position="1"/>
        <end position="35"/>
    </location>
</feature>
<dbReference type="SUPFAM" id="SSF51197">
    <property type="entry name" value="Clavaminate synthase-like"/>
    <property type="match status" value="1"/>
</dbReference>
<protein>
    <recommendedName>
        <fullName evidence="8">JmjC domain-containing protein</fullName>
    </recommendedName>
</protein>
<dbReference type="InterPro" id="IPR001810">
    <property type="entry name" value="F-box_dom"/>
</dbReference>
<comment type="similarity">
    <text evidence="2">Belongs to the JARID1 histone demethylase family.</text>
</comment>
<keyword evidence="4" id="KW-0560">Oxidoreductase</keyword>
<dbReference type="AlphaFoldDB" id="A0A5B8MUQ5"/>
<gene>
    <name evidence="9" type="ORF">A3770_13p68210</name>
</gene>
<dbReference type="Proteomes" id="UP000316726">
    <property type="component" value="Chromosome 13"/>
</dbReference>
<dbReference type="FunFam" id="2.60.120.650:FF:000045">
    <property type="entry name" value="F-box protein At1g78280"/>
    <property type="match status" value="1"/>
</dbReference>
<dbReference type="Gene3D" id="1.20.1280.50">
    <property type="match status" value="1"/>
</dbReference>
<proteinExistence type="inferred from homology"/>
<dbReference type="GO" id="GO:0005634">
    <property type="term" value="C:nucleus"/>
    <property type="evidence" value="ECO:0007669"/>
    <property type="project" value="UniProtKB-SubCell"/>
</dbReference>
<comment type="subcellular location">
    <subcellularLocation>
        <location evidence="1">Nucleus</location>
    </subcellularLocation>
</comment>
<dbReference type="STRING" id="1764295.A0A5B8MUQ5"/>
<accession>A0A5B8MUQ5</accession>
<name>A0A5B8MUQ5_9CHLO</name>
<dbReference type="PROSITE" id="PS51184">
    <property type="entry name" value="JMJC"/>
    <property type="match status" value="1"/>
</dbReference>
<dbReference type="SMART" id="SM00558">
    <property type="entry name" value="JmjC"/>
    <property type="match status" value="1"/>
</dbReference>
<evidence type="ECO:0000256" key="4">
    <source>
        <dbReference type="ARBA" id="ARBA00023002"/>
    </source>
</evidence>
<dbReference type="InterPro" id="IPR050910">
    <property type="entry name" value="JMJD6_ArgDemeth/LysHydrox"/>
</dbReference>
<dbReference type="GO" id="GO:0016491">
    <property type="term" value="F:oxidoreductase activity"/>
    <property type="evidence" value="ECO:0007669"/>
    <property type="project" value="UniProtKB-KW"/>
</dbReference>
<dbReference type="PANTHER" id="PTHR12480">
    <property type="entry name" value="ARGININE DEMETHYLASE AND LYSYL-HYDROXYLASE JMJD"/>
    <property type="match status" value="1"/>
</dbReference>
<keyword evidence="3" id="KW-0479">Metal-binding</keyword>
<reference evidence="9 10" key="1">
    <citation type="submission" date="2018-07" db="EMBL/GenBank/DDBJ databases">
        <title>The complete nuclear genome of the prasinophyte Chloropicon primus (CCMP1205).</title>
        <authorList>
            <person name="Pombert J.-F."/>
            <person name="Otis C."/>
            <person name="Turmel M."/>
            <person name="Lemieux C."/>
        </authorList>
    </citation>
    <scope>NUCLEOTIDE SEQUENCE [LARGE SCALE GENOMIC DNA]</scope>
    <source>
        <strain evidence="9 10">CCMP1205</strain>
    </source>
</reference>
<dbReference type="EMBL" id="CP031046">
    <property type="protein sequence ID" value="QDZ24303.1"/>
    <property type="molecule type" value="Genomic_DNA"/>
</dbReference>
<evidence type="ECO:0000256" key="1">
    <source>
        <dbReference type="ARBA" id="ARBA00004123"/>
    </source>
</evidence>
<evidence type="ECO:0000313" key="10">
    <source>
        <dbReference type="Proteomes" id="UP000316726"/>
    </source>
</evidence>
<evidence type="ECO:0000256" key="6">
    <source>
        <dbReference type="ARBA" id="ARBA00023242"/>
    </source>
</evidence>
<dbReference type="SUPFAM" id="SSF81383">
    <property type="entry name" value="F-box domain"/>
    <property type="match status" value="1"/>
</dbReference>